<dbReference type="InterPro" id="IPR003838">
    <property type="entry name" value="ABC3_permease_C"/>
</dbReference>
<accession>A0AAW7XJD6</accession>
<feature type="domain" description="ABC3 transporter permease C-terminal" evidence="7">
    <location>
        <begin position="702"/>
        <end position="806"/>
    </location>
</feature>
<feature type="transmembrane region" description="Helical" evidence="6">
    <location>
        <begin position="347"/>
        <end position="372"/>
    </location>
</feature>
<feature type="transmembrane region" description="Helical" evidence="6">
    <location>
        <begin position="393"/>
        <end position="410"/>
    </location>
</feature>
<feature type="transmembrane region" description="Helical" evidence="6">
    <location>
        <begin position="751"/>
        <end position="775"/>
    </location>
</feature>
<keyword evidence="3 6" id="KW-0812">Transmembrane</keyword>
<feature type="transmembrane region" description="Helical" evidence="6">
    <location>
        <begin position="21"/>
        <end position="40"/>
    </location>
</feature>
<comment type="subcellular location">
    <subcellularLocation>
        <location evidence="1">Cell membrane</location>
        <topology evidence="1">Multi-pass membrane protein</topology>
    </subcellularLocation>
</comment>
<evidence type="ECO:0000256" key="5">
    <source>
        <dbReference type="ARBA" id="ARBA00023136"/>
    </source>
</evidence>
<keyword evidence="2" id="KW-1003">Cell membrane</keyword>
<dbReference type="GO" id="GO:0005886">
    <property type="term" value="C:plasma membrane"/>
    <property type="evidence" value="ECO:0007669"/>
    <property type="project" value="UniProtKB-SubCell"/>
</dbReference>
<evidence type="ECO:0000313" key="9">
    <source>
        <dbReference type="Proteomes" id="UP001169862"/>
    </source>
</evidence>
<keyword evidence="5 6" id="KW-0472">Membrane</keyword>
<dbReference type="EMBL" id="JAUOPG010000003">
    <property type="protein sequence ID" value="MDO6453068.1"/>
    <property type="molecule type" value="Genomic_DNA"/>
</dbReference>
<feature type="transmembrane region" description="Helical" evidence="6">
    <location>
        <begin position="302"/>
        <end position="327"/>
    </location>
</feature>
<dbReference type="Pfam" id="PF02687">
    <property type="entry name" value="FtsX"/>
    <property type="match status" value="1"/>
</dbReference>
<comment type="caution">
    <text evidence="8">The sequence shown here is derived from an EMBL/GenBank/DDBJ whole genome shotgun (WGS) entry which is preliminary data.</text>
</comment>
<protein>
    <recommendedName>
        <fullName evidence="7">ABC3 transporter permease C-terminal domain-containing protein</fullName>
    </recommendedName>
</protein>
<evidence type="ECO:0000313" key="8">
    <source>
        <dbReference type="EMBL" id="MDO6453068.1"/>
    </source>
</evidence>
<evidence type="ECO:0000259" key="7">
    <source>
        <dbReference type="Pfam" id="PF02687"/>
    </source>
</evidence>
<dbReference type="RefSeq" id="WP_303549181.1">
    <property type="nucleotide sequence ID" value="NZ_JAUOPG010000003.1"/>
</dbReference>
<evidence type="ECO:0000256" key="2">
    <source>
        <dbReference type="ARBA" id="ARBA00022475"/>
    </source>
</evidence>
<evidence type="ECO:0000256" key="3">
    <source>
        <dbReference type="ARBA" id="ARBA00022692"/>
    </source>
</evidence>
<feature type="transmembrane region" description="Helical" evidence="6">
    <location>
        <begin position="700"/>
        <end position="719"/>
    </location>
</feature>
<dbReference type="PANTHER" id="PTHR30287:SF1">
    <property type="entry name" value="INNER MEMBRANE PROTEIN"/>
    <property type="match status" value="1"/>
</dbReference>
<dbReference type="PANTHER" id="PTHR30287">
    <property type="entry name" value="MEMBRANE COMPONENT OF PREDICTED ABC SUPERFAMILY METABOLITE UPTAKE TRANSPORTER"/>
    <property type="match status" value="1"/>
</dbReference>
<feature type="transmembrane region" description="Helical" evidence="6">
    <location>
        <begin position="416"/>
        <end position="438"/>
    </location>
</feature>
<evidence type="ECO:0000256" key="6">
    <source>
        <dbReference type="SAM" id="Phobius"/>
    </source>
</evidence>
<name>A0AAW7XJD6_9GAMM</name>
<dbReference type="InterPro" id="IPR038766">
    <property type="entry name" value="Membrane_comp_ABC_pdt"/>
</dbReference>
<reference evidence="8" key="1">
    <citation type="submission" date="2023-07" db="EMBL/GenBank/DDBJ databases">
        <title>Genome content predicts the carbon catabolic preferences of heterotrophic bacteria.</title>
        <authorList>
            <person name="Gralka M."/>
        </authorList>
    </citation>
    <scope>NUCLEOTIDE SEQUENCE</scope>
    <source>
        <strain evidence="8">I2M16</strain>
    </source>
</reference>
<feature type="transmembrane region" description="Helical" evidence="6">
    <location>
        <begin position="468"/>
        <end position="486"/>
    </location>
</feature>
<evidence type="ECO:0000256" key="4">
    <source>
        <dbReference type="ARBA" id="ARBA00022989"/>
    </source>
</evidence>
<dbReference type="Proteomes" id="UP001169862">
    <property type="component" value="Unassembled WGS sequence"/>
</dbReference>
<dbReference type="AlphaFoldDB" id="A0AAW7XJD6"/>
<feature type="transmembrane region" description="Helical" evidence="6">
    <location>
        <begin position="787"/>
        <end position="807"/>
    </location>
</feature>
<keyword evidence="4 6" id="KW-1133">Transmembrane helix</keyword>
<feature type="transmembrane region" description="Helical" evidence="6">
    <location>
        <begin position="255"/>
        <end position="275"/>
    </location>
</feature>
<organism evidence="8 9">
    <name type="scientific">Neptunomonas phycophila</name>
    <dbReference type="NCBI Taxonomy" id="1572645"/>
    <lineage>
        <taxon>Bacteria</taxon>
        <taxon>Pseudomonadati</taxon>
        <taxon>Pseudomonadota</taxon>
        <taxon>Gammaproteobacteria</taxon>
        <taxon>Oceanospirillales</taxon>
        <taxon>Oceanospirillaceae</taxon>
        <taxon>Neptunomonas</taxon>
    </lineage>
</organism>
<gene>
    <name evidence="8" type="ORF">Q4490_05785</name>
</gene>
<sequence length="824" mass="91173">MIARLAYKQSKAQWRRSDWRALLVSLFLMTSLITLLSLTGDRLQNSLVLRSAEVLGADMIISSSRPLDDELRKTVADSGLASTEVTQFSTVVEAGDAILLSSIRAVSPPYPMRGEIVTQPPLPSSATANERLPSPGNVWVEQSVLDRLGVNVGDTINIGYAPLVIDRLIMSSPDRGSGFRSFNPQVIMRSEDLAATQVISPGSRVRYRLLLAGDTEAVANLDAALKPTLKTWQRAFTAQGDQPVSRNAIGNAGQYLKLSALFALLLGGFSIFLSLRRFSADQQHRTALLLSLGLSRQQLMQLFGLQLFSGWLIAAIPGMLLGLGLHYGVMNLLSGLLPQPLPSLSMLMLLSSPLLAAAILLVLGLPTLLPLSQISVMTLLRQDSANNTHTPKWVQLVTPLLLFGLMSLFVESLVLAALMTAGLLLIGWLSGYAVQWLIQQLNQRLKHRIRLFPLLTLRIRQQRHWHRLQGGVLTLLLTLMSVLFFARQDLLNDWEQQLPADTPNNFVINIQPWERDQIDTWLNERDVSATLYPMIRGRVTTINGVLPEEILTPEQQDHNTLNRELNLTWGTGIPAHNTLEAGEWSSDNNAISIEKSMADELGLVLGDELGFQVGSDTFTGTITSVRGVEWTSFQPNFYVVFSPGVINDLPATYITSFRLTPEQKPYSAQLVKAFPTLTLIDVEQLLNQAQDLINKLSDSASFIMLLTVLSGLLLVVVTLQQDLAKRRFEVALLRTLGASMHQAQWLDRMEYILMGFSCGIVAAVMSEALLLGIYWGPLDLPPAWHPWLWISLPLLATVLFALTGSLIRRGLSLPRSYQLLKSHD</sequence>
<proteinExistence type="predicted"/>
<evidence type="ECO:0000256" key="1">
    <source>
        <dbReference type="ARBA" id="ARBA00004651"/>
    </source>
</evidence>